<feature type="domain" description="Histidine kinase/HSP90-like ATPase" evidence="1">
    <location>
        <begin position="51"/>
        <end position="137"/>
    </location>
</feature>
<dbReference type="SUPFAM" id="SSF55874">
    <property type="entry name" value="ATPase domain of HSP90 chaperone/DNA topoisomerase II/histidine kinase"/>
    <property type="match status" value="1"/>
</dbReference>
<protein>
    <submittedName>
        <fullName evidence="2">Anti-sigma F factor</fullName>
        <ecNumber evidence="2">2.7.11.1</ecNumber>
    </submittedName>
</protein>
<keyword evidence="3" id="KW-1185">Reference proteome</keyword>
<dbReference type="EMBL" id="LWAE01000002">
    <property type="protein sequence ID" value="KZL92335.1"/>
    <property type="molecule type" value="Genomic_DNA"/>
</dbReference>
<dbReference type="AlphaFoldDB" id="A0A161WKS4"/>
<reference evidence="2 3" key="1">
    <citation type="submission" date="2016-04" db="EMBL/GenBank/DDBJ databases">
        <title>Genome sequence of Clostridium magnum DSM 2767.</title>
        <authorList>
            <person name="Poehlein A."/>
            <person name="Uhlig R."/>
            <person name="Fischer R."/>
            <person name="Bahl H."/>
            <person name="Daniel R."/>
        </authorList>
    </citation>
    <scope>NUCLEOTIDE SEQUENCE [LARGE SCALE GENOMIC DNA]</scope>
    <source>
        <strain evidence="2 3">DSM 2767</strain>
    </source>
</reference>
<evidence type="ECO:0000313" key="3">
    <source>
        <dbReference type="Proteomes" id="UP000076603"/>
    </source>
</evidence>
<evidence type="ECO:0000313" key="2">
    <source>
        <dbReference type="EMBL" id="KZL92335.1"/>
    </source>
</evidence>
<dbReference type="InterPro" id="IPR003594">
    <property type="entry name" value="HATPase_dom"/>
</dbReference>
<organism evidence="2 3">
    <name type="scientific">Clostridium magnum DSM 2767</name>
    <dbReference type="NCBI Taxonomy" id="1121326"/>
    <lineage>
        <taxon>Bacteria</taxon>
        <taxon>Bacillati</taxon>
        <taxon>Bacillota</taxon>
        <taxon>Clostridia</taxon>
        <taxon>Eubacteriales</taxon>
        <taxon>Clostridiaceae</taxon>
        <taxon>Clostridium</taxon>
    </lineage>
</organism>
<dbReference type="GO" id="GO:0004674">
    <property type="term" value="F:protein serine/threonine kinase activity"/>
    <property type="evidence" value="ECO:0007669"/>
    <property type="project" value="UniProtKB-EC"/>
</dbReference>
<sequence>MINVPNNNINIELLEYQANIKGIFDIKSIGSIIKTCHKEAISKYRNKSISNKFATCLYELIANAVEHGNENSNNKYVHINIAFLSNKITLRVEDEGQGFSWENYNYNFEESYEYRGRGLKIVKYYCDDLKFNHKGNIAYACIFI</sequence>
<accession>A0A161WKS4</accession>
<dbReference type="STRING" id="1121326.CLMAG_21440"/>
<gene>
    <name evidence="2" type="primary">spoIIAB_2</name>
    <name evidence="2" type="ORF">CLMAG_21440</name>
</gene>
<dbReference type="Proteomes" id="UP000076603">
    <property type="component" value="Unassembled WGS sequence"/>
</dbReference>
<dbReference type="OrthoDB" id="9767435at2"/>
<dbReference type="CDD" id="cd16936">
    <property type="entry name" value="HATPase_RsbW-like"/>
    <property type="match status" value="1"/>
</dbReference>
<dbReference type="EC" id="2.7.11.1" evidence="2"/>
<dbReference type="RefSeq" id="WP_066621740.1">
    <property type="nucleotide sequence ID" value="NZ_FQXL01000004.1"/>
</dbReference>
<dbReference type="Pfam" id="PF13581">
    <property type="entry name" value="HATPase_c_2"/>
    <property type="match status" value="1"/>
</dbReference>
<dbReference type="Gene3D" id="3.30.565.10">
    <property type="entry name" value="Histidine kinase-like ATPase, C-terminal domain"/>
    <property type="match status" value="1"/>
</dbReference>
<comment type="caution">
    <text evidence="2">The sequence shown here is derived from an EMBL/GenBank/DDBJ whole genome shotgun (WGS) entry which is preliminary data.</text>
</comment>
<proteinExistence type="predicted"/>
<keyword evidence="2" id="KW-0808">Transferase</keyword>
<name>A0A161WKS4_9CLOT</name>
<evidence type="ECO:0000259" key="1">
    <source>
        <dbReference type="Pfam" id="PF13581"/>
    </source>
</evidence>
<dbReference type="PATRIC" id="fig|1121326.3.peg.2135"/>
<dbReference type="InterPro" id="IPR036890">
    <property type="entry name" value="HATPase_C_sf"/>
</dbReference>